<dbReference type="InParanoid" id="C3Z4E4"/>
<feature type="compositionally biased region" description="Basic and acidic residues" evidence="6">
    <location>
        <begin position="258"/>
        <end position="272"/>
    </location>
</feature>
<organism>
    <name type="scientific">Branchiostoma floridae</name>
    <name type="common">Florida lancelet</name>
    <name type="synonym">Amphioxus</name>
    <dbReference type="NCBI Taxonomy" id="7739"/>
    <lineage>
        <taxon>Eukaryota</taxon>
        <taxon>Metazoa</taxon>
        <taxon>Chordata</taxon>
        <taxon>Cephalochordata</taxon>
        <taxon>Leptocardii</taxon>
        <taxon>Amphioxiformes</taxon>
        <taxon>Branchiostomatidae</taxon>
        <taxon>Branchiostoma</taxon>
    </lineage>
</organism>
<feature type="transmembrane region" description="Helical" evidence="7">
    <location>
        <begin position="21"/>
        <end position="42"/>
    </location>
</feature>
<evidence type="ECO:0000313" key="10">
    <source>
        <dbReference type="Proteomes" id="UP000001554"/>
    </source>
</evidence>
<feature type="transmembrane region" description="Helical" evidence="7">
    <location>
        <begin position="92"/>
        <end position="111"/>
    </location>
</feature>
<dbReference type="Pfam" id="PF01284">
    <property type="entry name" value="MARVEL"/>
    <property type="match status" value="1"/>
</dbReference>
<evidence type="ECO:0000313" key="9">
    <source>
        <dbReference type="EMBL" id="EEN52533.1"/>
    </source>
</evidence>
<evidence type="ECO:0000256" key="7">
    <source>
        <dbReference type="SAM" id="Phobius"/>
    </source>
</evidence>
<feature type="transmembrane region" description="Helical" evidence="7">
    <location>
        <begin position="54"/>
        <end position="80"/>
    </location>
</feature>
<dbReference type="GeneID" id="118410775"/>
<feature type="compositionally biased region" description="Low complexity" evidence="6">
    <location>
        <begin position="199"/>
        <end position="209"/>
    </location>
</feature>
<evidence type="ECO:0000259" key="8">
    <source>
        <dbReference type="PROSITE" id="PS51225"/>
    </source>
</evidence>
<feature type="compositionally biased region" description="Basic and acidic residues" evidence="6">
    <location>
        <begin position="187"/>
        <end position="198"/>
    </location>
</feature>
<reference evidence="10" key="2">
    <citation type="journal article" date="2020" name="Nat. Ecol. Evol.">
        <title>Deeply conserved synteny resolves early events in vertebrate evolution.</title>
        <authorList>
            <person name="Simakov O."/>
            <person name="Marletaz F."/>
            <person name="Yue J.X."/>
            <person name="O'Connell B."/>
            <person name="Jenkins J."/>
            <person name="Brandt A."/>
            <person name="Calef R."/>
            <person name="Tung C.H."/>
            <person name="Huang T.K."/>
            <person name="Schmutz J."/>
            <person name="Satoh N."/>
            <person name="Yu J.K."/>
            <person name="Putnam N.H."/>
            <person name="Green R.E."/>
            <person name="Rokhsar D.S."/>
        </authorList>
    </citation>
    <scope>NUCLEOTIDE SEQUENCE [LARGE SCALE GENOMIC DNA]</scope>
    <source>
        <strain evidence="10">S238N-H82</strain>
    </source>
</reference>
<comment type="subcellular location">
    <subcellularLocation>
        <location evidence="1">Membrane</location>
        <topology evidence="1">Multi-pass membrane protein</topology>
    </subcellularLocation>
</comment>
<feature type="region of interest" description="Disordered" evidence="6">
    <location>
        <begin position="176"/>
        <end position="280"/>
    </location>
</feature>
<dbReference type="EMBL" id="GG666579">
    <property type="protein sequence ID" value="EEN52533.1"/>
    <property type="molecule type" value="Genomic_DNA"/>
</dbReference>
<reference evidence="9" key="1">
    <citation type="journal article" date="2008" name="Nature">
        <title>The amphioxus genome and the evolution of the chordate karyotype.</title>
        <authorList>
            <consortium name="US DOE Joint Genome Institute (JGI-PGF)"/>
            <person name="Putnam N.H."/>
            <person name="Butts T."/>
            <person name="Ferrier D.E.K."/>
            <person name="Furlong R.F."/>
            <person name="Hellsten U."/>
            <person name="Kawashima T."/>
            <person name="Robinson-Rechavi M."/>
            <person name="Shoguchi E."/>
            <person name="Terry A."/>
            <person name="Yu J.-K."/>
            <person name="Benito-Gutierrez E.L."/>
            <person name="Dubchak I."/>
            <person name="Garcia-Fernandez J."/>
            <person name="Gibson-Brown J.J."/>
            <person name="Grigoriev I.V."/>
            <person name="Horton A.C."/>
            <person name="de Jong P.J."/>
            <person name="Jurka J."/>
            <person name="Kapitonov V.V."/>
            <person name="Kohara Y."/>
            <person name="Kuroki Y."/>
            <person name="Lindquist E."/>
            <person name="Lucas S."/>
            <person name="Osoegawa K."/>
            <person name="Pennacchio L.A."/>
            <person name="Salamov A.A."/>
            <person name="Satou Y."/>
            <person name="Sauka-Spengler T."/>
            <person name="Schmutz J."/>
            <person name="Shin-I T."/>
            <person name="Toyoda A."/>
            <person name="Bronner-Fraser M."/>
            <person name="Fujiyama A."/>
            <person name="Holland L.Z."/>
            <person name="Holland P.W.H."/>
            <person name="Satoh N."/>
            <person name="Rokhsar D.S."/>
        </authorList>
    </citation>
    <scope>NUCLEOTIDE SEQUENCE [LARGE SCALE GENOMIC DNA]</scope>
    <source>
        <strain evidence="9">S238N-H82</strain>
        <tissue evidence="9">Testes</tissue>
    </source>
</reference>
<evidence type="ECO:0000256" key="1">
    <source>
        <dbReference type="ARBA" id="ARBA00004141"/>
    </source>
</evidence>
<dbReference type="AlphaFoldDB" id="C3Z4E4"/>
<evidence type="ECO:0000256" key="5">
    <source>
        <dbReference type="PROSITE-ProRule" id="PRU00581"/>
    </source>
</evidence>
<dbReference type="InterPro" id="IPR050578">
    <property type="entry name" value="MARVEL-CKLF_proteins"/>
</dbReference>
<feature type="transmembrane region" description="Helical" evidence="7">
    <location>
        <begin position="131"/>
        <end position="159"/>
    </location>
</feature>
<name>C3Z4E4_BRAFL</name>
<evidence type="ECO:0000256" key="3">
    <source>
        <dbReference type="ARBA" id="ARBA00022989"/>
    </source>
</evidence>
<keyword evidence="2 5" id="KW-0812">Transmembrane</keyword>
<dbReference type="RefSeq" id="XP_035668467.1">
    <property type="nucleotide sequence ID" value="XM_035812574.1"/>
</dbReference>
<feature type="compositionally biased region" description="Low complexity" evidence="6">
    <location>
        <begin position="226"/>
        <end position="236"/>
    </location>
</feature>
<keyword evidence="3 7" id="KW-1133">Transmembrane helix</keyword>
<dbReference type="KEGG" id="bfo:118410775"/>
<evidence type="ECO:0000256" key="6">
    <source>
        <dbReference type="SAM" id="MobiDB-lite"/>
    </source>
</evidence>
<reference evidence="11" key="3">
    <citation type="submission" date="2025-04" db="UniProtKB">
        <authorList>
            <consortium name="RefSeq"/>
        </authorList>
    </citation>
    <scope>IDENTIFICATION</scope>
    <source>
        <strain evidence="11">S238N-H82</strain>
        <tissue evidence="11">Testes</tissue>
    </source>
</reference>
<keyword evidence="4 5" id="KW-0472">Membrane</keyword>
<accession>C3Z4E4</accession>
<gene>
    <name evidence="11" type="primary">LOC118410775</name>
    <name evidence="9" type="ORF">BRAFLDRAFT_127961</name>
</gene>
<dbReference type="PROSITE" id="PS51225">
    <property type="entry name" value="MARVEL"/>
    <property type="match status" value="1"/>
</dbReference>
<keyword evidence="10" id="KW-1185">Reference proteome</keyword>
<protein>
    <submittedName>
        <fullName evidence="11">Uncharacterized protein LOC118410775</fullName>
    </submittedName>
</protein>
<dbReference type="PANTHER" id="PTHR22776:SF97">
    <property type="entry name" value="RE01453P"/>
    <property type="match status" value="1"/>
</dbReference>
<dbReference type="OMA" id="QAPRRND"/>
<dbReference type="OrthoDB" id="8877859at2759"/>
<dbReference type="GO" id="GO:0016020">
    <property type="term" value="C:membrane"/>
    <property type="evidence" value="ECO:0000318"/>
    <property type="project" value="GO_Central"/>
</dbReference>
<dbReference type="PANTHER" id="PTHR22776">
    <property type="entry name" value="MARVEL-CONTAINING POTENTIAL LIPID RAFT-ASSOCIATED PROTEIN"/>
    <property type="match status" value="1"/>
</dbReference>
<sequence length="280" mass="32426">MGVYSYTCCNFEYICSVIGALHLLELFFGFVVWVLLVVYAYFDLSLVSVLGDAQHWVVLVAVTCWLVTFIFIITHATGLCKKCGYNWNLVDFIYSLIAFILYFVAAIVQTWSVADQYAPISGYADFWSDWYITYSIACAFSWLVALLYIINAFVSYIYFRSRTVVCSIHNQAPRRNDTPIKALSHKRNNEPEQARKDNYYNPNPQEPNNSGYYYGKPNETPRNYDTPRTQDQQRPPSQDPRPPSQGYYNNQPSYDPPKPLEKLKRENSRDSLETVMFSDP</sequence>
<feature type="domain" description="MARVEL" evidence="8">
    <location>
        <begin position="13"/>
        <end position="160"/>
    </location>
</feature>
<evidence type="ECO:0000256" key="4">
    <source>
        <dbReference type="ARBA" id="ARBA00023136"/>
    </source>
</evidence>
<proteinExistence type="predicted"/>
<dbReference type="InterPro" id="IPR008253">
    <property type="entry name" value="Marvel"/>
</dbReference>
<evidence type="ECO:0000256" key="2">
    <source>
        <dbReference type="ARBA" id="ARBA00022692"/>
    </source>
</evidence>
<evidence type="ECO:0000313" key="11">
    <source>
        <dbReference type="RefSeq" id="XP_035668467.1"/>
    </source>
</evidence>
<dbReference type="Proteomes" id="UP000001554">
    <property type="component" value="Chromosome 3"/>
</dbReference>